<keyword evidence="2" id="KW-1133">Transmembrane helix</keyword>
<evidence type="ECO:0000313" key="4">
    <source>
        <dbReference type="EMBL" id="CAI2372230.1"/>
    </source>
</evidence>
<evidence type="ECO:0000313" key="5">
    <source>
        <dbReference type="Proteomes" id="UP001295684"/>
    </source>
</evidence>
<accession>A0AAD1URX3</accession>
<feature type="region of interest" description="Disordered" evidence="1">
    <location>
        <begin position="237"/>
        <end position="260"/>
    </location>
</feature>
<dbReference type="PANTHER" id="PTHR34674:SF1">
    <property type="entry name" value="PHOSPHATIDYLCHOLINE:DIACYLGLYCEROL CHOLINEPHOSPHOTRANSFERASE 1-RELATED"/>
    <property type="match status" value="1"/>
</dbReference>
<feature type="transmembrane region" description="Helical" evidence="2">
    <location>
        <begin position="12"/>
        <end position="32"/>
    </location>
</feature>
<comment type="caution">
    <text evidence="4">The sequence shown here is derived from an EMBL/GenBank/DDBJ whole genome shotgun (WGS) entry which is preliminary data.</text>
</comment>
<dbReference type="PANTHER" id="PTHR34674">
    <property type="entry name" value="PHOSPHATIDYLCHOLINE:DIACYLGLYCEROL CHOLINEPHOSPHOTRANSFERASE 1-RELATED"/>
    <property type="match status" value="1"/>
</dbReference>
<feature type="transmembrane region" description="Helical" evidence="2">
    <location>
        <begin position="64"/>
        <end position="86"/>
    </location>
</feature>
<evidence type="ECO:0000256" key="1">
    <source>
        <dbReference type="SAM" id="MobiDB-lite"/>
    </source>
</evidence>
<organism evidence="4 5">
    <name type="scientific">Euplotes crassus</name>
    <dbReference type="NCBI Taxonomy" id="5936"/>
    <lineage>
        <taxon>Eukaryota</taxon>
        <taxon>Sar</taxon>
        <taxon>Alveolata</taxon>
        <taxon>Ciliophora</taxon>
        <taxon>Intramacronucleata</taxon>
        <taxon>Spirotrichea</taxon>
        <taxon>Hypotrichia</taxon>
        <taxon>Euplotida</taxon>
        <taxon>Euplotidae</taxon>
        <taxon>Moneuplotes</taxon>
    </lineage>
</organism>
<dbReference type="Pfam" id="PF24788">
    <property type="entry name" value="AtPDCT1_2"/>
    <property type="match status" value="1"/>
</dbReference>
<keyword evidence="5" id="KW-1185">Reference proteome</keyword>
<feature type="transmembrane region" description="Helical" evidence="2">
    <location>
        <begin position="93"/>
        <end position="112"/>
    </location>
</feature>
<proteinExistence type="predicted"/>
<evidence type="ECO:0000256" key="2">
    <source>
        <dbReference type="SAM" id="Phobius"/>
    </source>
</evidence>
<dbReference type="InterPro" id="IPR055311">
    <property type="entry name" value="PDCT1/2-like"/>
</dbReference>
<dbReference type="AlphaFoldDB" id="A0AAD1URX3"/>
<dbReference type="InterPro" id="IPR056361">
    <property type="entry name" value="AtPDCT1_2_TM_dom"/>
</dbReference>
<feature type="transmembrane region" description="Helical" evidence="2">
    <location>
        <begin position="171"/>
        <end position="190"/>
    </location>
</feature>
<keyword evidence="2" id="KW-0472">Membrane</keyword>
<feature type="domain" description="AtPDCT1/2 transmembrane" evidence="3">
    <location>
        <begin position="44"/>
        <end position="212"/>
    </location>
</feature>
<evidence type="ECO:0000259" key="3">
    <source>
        <dbReference type="Pfam" id="PF24788"/>
    </source>
</evidence>
<name>A0AAD1URX3_EUPCR</name>
<dbReference type="EMBL" id="CAMPGE010013500">
    <property type="protein sequence ID" value="CAI2372230.1"/>
    <property type="molecule type" value="Genomic_DNA"/>
</dbReference>
<sequence length="260" mass="29625">MGSSKCQFIFRIALVLVIGVALAAASLAPGILPNEDIKCIKDEFFIQTEGINDYFATHPIMQDAFMIFCGLCMDVTMVVGLVVFAIHGKTWRLPITLAMFYFLRFFIQKTFLMRFPEGYLWRYPGFPSLVVPYGQTNDFFYSGHVGGALIMTLEYRTLATELSNHKMMMRAMQIFGFLTIISQIFLMIFLRGHYSIDMITGLIVGHYFYIIACLWAPSFDSMCCKMRKNPEADKLIDRSKGDSETWGSGAHNQKSQIRPN</sequence>
<reference evidence="4" key="1">
    <citation type="submission" date="2023-07" db="EMBL/GenBank/DDBJ databases">
        <authorList>
            <consortium name="AG Swart"/>
            <person name="Singh M."/>
            <person name="Singh A."/>
            <person name="Seah K."/>
            <person name="Emmerich C."/>
        </authorList>
    </citation>
    <scope>NUCLEOTIDE SEQUENCE</scope>
    <source>
        <strain evidence="4">DP1</strain>
    </source>
</reference>
<keyword evidence="2" id="KW-0812">Transmembrane</keyword>
<gene>
    <name evidence="4" type="ORF">ECRASSUSDP1_LOCUS13558</name>
</gene>
<feature type="transmembrane region" description="Helical" evidence="2">
    <location>
        <begin position="196"/>
        <end position="217"/>
    </location>
</feature>
<protein>
    <recommendedName>
        <fullName evidence="3">AtPDCT1/2 transmembrane domain-containing protein</fullName>
    </recommendedName>
</protein>
<dbReference type="Proteomes" id="UP001295684">
    <property type="component" value="Unassembled WGS sequence"/>
</dbReference>
<feature type="compositionally biased region" description="Polar residues" evidence="1">
    <location>
        <begin position="250"/>
        <end position="260"/>
    </location>
</feature>